<keyword evidence="3" id="KW-1185">Reference proteome</keyword>
<organism evidence="2 3">
    <name type="scientific">Galliscardovia ingluviei</name>
    <dbReference type="NCBI Taxonomy" id="1769422"/>
    <lineage>
        <taxon>Bacteria</taxon>
        <taxon>Bacillati</taxon>
        <taxon>Actinomycetota</taxon>
        <taxon>Actinomycetes</taxon>
        <taxon>Bifidobacteriales</taxon>
        <taxon>Bifidobacteriaceae</taxon>
        <taxon>Galliscardovia</taxon>
    </lineage>
</organism>
<evidence type="ECO:0000313" key="2">
    <source>
        <dbReference type="EMBL" id="GGI15159.1"/>
    </source>
</evidence>
<evidence type="ECO:0000313" key="3">
    <source>
        <dbReference type="Proteomes" id="UP000619536"/>
    </source>
</evidence>
<feature type="transmembrane region" description="Helical" evidence="1">
    <location>
        <begin position="36"/>
        <end position="60"/>
    </location>
</feature>
<feature type="transmembrane region" description="Helical" evidence="1">
    <location>
        <begin position="67"/>
        <end position="88"/>
    </location>
</feature>
<dbReference type="EMBL" id="BMDH01000005">
    <property type="protein sequence ID" value="GGI15159.1"/>
    <property type="molecule type" value="Genomic_DNA"/>
</dbReference>
<feature type="transmembrane region" description="Helical" evidence="1">
    <location>
        <begin position="182"/>
        <end position="203"/>
    </location>
</feature>
<proteinExistence type="predicted"/>
<protein>
    <submittedName>
        <fullName evidence="2">Uncharacterized protein</fullName>
    </submittedName>
</protein>
<reference evidence="2" key="1">
    <citation type="journal article" date="2014" name="Int. J. Syst. Evol. Microbiol.">
        <title>Complete genome sequence of Corynebacterium casei LMG S-19264T (=DSM 44701T), isolated from a smear-ripened cheese.</title>
        <authorList>
            <consortium name="US DOE Joint Genome Institute (JGI-PGF)"/>
            <person name="Walter F."/>
            <person name="Albersmeier A."/>
            <person name="Kalinowski J."/>
            <person name="Ruckert C."/>
        </authorList>
    </citation>
    <scope>NUCLEOTIDE SEQUENCE</scope>
    <source>
        <strain evidence="2">CCM 8606</strain>
    </source>
</reference>
<reference evidence="2" key="2">
    <citation type="submission" date="2020-09" db="EMBL/GenBank/DDBJ databases">
        <authorList>
            <person name="Sun Q."/>
            <person name="Sedlacek I."/>
        </authorList>
    </citation>
    <scope>NUCLEOTIDE SEQUENCE</scope>
    <source>
        <strain evidence="2">CCM 8606</strain>
    </source>
</reference>
<dbReference type="AlphaFoldDB" id="A0A8J3ALY8"/>
<name>A0A8J3ALY8_9BIFI</name>
<dbReference type="NCBIfam" id="NF038065">
    <property type="entry name" value="Pr6Pr"/>
    <property type="match status" value="1"/>
</dbReference>
<dbReference type="Proteomes" id="UP000619536">
    <property type="component" value="Unassembled WGS sequence"/>
</dbReference>
<keyword evidence="1" id="KW-0472">Membrane</keyword>
<sequence>MTLPTRIIASLWRFILAGFSIAGTLEFWWMHNTTKLVYFTFQTNLLLAFIMIWAGCATLLDGIQPPAWLKGLVTLNIIITGLVAWLVLPPTDPNTAVFLFGMMTATMVHVISPIMATVDFILFDEHRRFPWHYALSWLIYFPVYLIFVLVRAHIAPHSGPGNGGNPYPYGFIDLQALGWTQLGINIVVYLAIFALLAGLLVGIDHILPQATPLTATARLGKLNKRTSSKNR</sequence>
<comment type="caution">
    <text evidence="2">The sequence shown here is derived from an EMBL/GenBank/DDBJ whole genome shotgun (WGS) entry which is preliminary data.</text>
</comment>
<dbReference type="InterPro" id="IPR049713">
    <property type="entry name" value="Pr6Pr-like"/>
</dbReference>
<feature type="transmembrane region" description="Helical" evidence="1">
    <location>
        <begin position="100"/>
        <end position="122"/>
    </location>
</feature>
<evidence type="ECO:0000256" key="1">
    <source>
        <dbReference type="SAM" id="Phobius"/>
    </source>
</evidence>
<keyword evidence="1" id="KW-1133">Transmembrane helix</keyword>
<feature type="transmembrane region" description="Helical" evidence="1">
    <location>
        <begin position="134"/>
        <end position="154"/>
    </location>
</feature>
<keyword evidence="1" id="KW-0812">Transmembrane</keyword>
<dbReference type="RefSeq" id="WP_229714832.1">
    <property type="nucleotide sequence ID" value="NZ_BMDH01000005.1"/>
</dbReference>
<gene>
    <name evidence="2" type="ORF">GCM10007377_14510</name>
</gene>
<accession>A0A8J3ALY8</accession>
<feature type="transmembrane region" description="Helical" evidence="1">
    <location>
        <begin position="12"/>
        <end position="30"/>
    </location>
</feature>